<organism evidence="1">
    <name type="scientific">mine drainage metagenome</name>
    <dbReference type="NCBI Taxonomy" id="410659"/>
    <lineage>
        <taxon>unclassified sequences</taxon>
        <taxon>metagenomes</taxon>
        <taxon>ecological metagenomes</taxon>
    </lineage>
</organism>
<dbReference type="AlphaFoldDB" id="A0A1J5RGL9"/>
<comment type="caution">
    <text evidence="1">The sequence shown here is derived from an EMBL/GenBank/DDBJ whole genome shotgun (WGS) entry which is preliminary data.</text>
</comment>
<name>A0A1J5RGL9_9ZZZZ</name>
<protein>
    <submittedName>
        <fullName evidence="1">Uncharacterized protein</fullName>
    </submittedName>
</protein>
<gene>
    <name evidence="1" type="ORF">GALL_269320</name>
</gene>
<reference evidence="1" key="1">
    <citation type="submission" date="2016-10" db="EMBL/GenBank/DDBJ databases">
        <title>Sequence of Gallionella enrichment culture.</title>
        <authorList>
            <person name="Poehlein A."/>
            <person name="Muehling M."/>
            <person name="Daniel R."/>
        </authorList>
    </citation>
    <scope>NUCLEOTIDE SEQUENCE</scope>
</reference>
<dbReference type="EMBL" id="MLJW01000268">
    <property type="protein sequence ID" value="OIQ91135.1"/>
    <property type="molecule type" value="Genomic_DNA"/>
</dbReference>
<accession>A0A1J5RGL9</accession>
<evidence type="ECO:0000313" key="1">
    <source>
        <dbReference type="EMBL" id="OIQ91135.1"/>
    </source>
</evidence>
<sequence>MSRLTILVSTLLIAPYVLHTGSAIAQDATPDLPSYVTQSVIDSNALNSVRGRFAVNMAAGDSNTQANAAAVALGAQGGPTIGLVGGTQVTDPRQGNLPDVAIATIGGNVFANSSGLISVNQTSGVGNAQANGAAFALGFDEVVAESVLSATTSNAAPIGTGTSKSHQTVSISDTAFDGAHGLVQVNQSAGSGNSTANNFALQVQLGAKP</sequence>
<proteinExistence type="predicted"/>